<feature type="binding site" evidence="6">
    <location>
        <position position="49"/>
    </location>
    <ligand>
        <name>[4Fe-4S] cluster</name>
        <dbReference type="ChEBI" id="CHEBI:49883"/>
        <label>1</label>
    </ligand>
</feature>
<evidence type="ECO:0000313" key="10">
    <source>
        <dbReference type="Proteomes" id="UP000253345"/>
    </source>
</evidence>
<evidence type="ECO:0000256" key="7">
    <source>
        <dbReference type="SAM" id="MobiDB-lite"/>
    </source>
</evidence>
<dbReference type="InterPro" id="IPR004496">
    <property type="entry name" value="NapF"/>
</dbReference>
<feature type="domain" description="4Fe-4S ferredoxin-type" evidence="8">
    <location>
        <begin position="33"/>
        <end position="63"/>
    </location>
</feature>
<organism evidence="9 10">
    <name type="scientific">Paracoccus lutimaris</name>
    <dbReference type="NCBI Taxonomy" id="1490030"/>
    <lineage>
        <taxon>Bacteria</taxon>
        <taxon>Pseudomonadati</taxon>
        <taxon>Pseudomonadota</taxon>
        <taxon>Alphaproteobacteria</taxon>
        <taxon>Rhodobacterales</taxon>
        <taxon>Paracoccaceae</taxon>
        <taxon>Paracoccus</taxon>
    </lineage>
</organism>
<comment type="subcellular location">
    <subcellularLocation>
        <location evidence="6">Cytoplasm</location>
    </subcellularLocation>
</comment>
<feature type="domain" description="4Fe-4S ferredoxin-type" evidence="8">
    <location>
        <begin position="65"/>
        <end position="94"/>
    </location>
</feature>
<dbReference type="GO" id="GO:0051539">
    <property type="term" value="F:4 iron, 4 sulfur cluster binding"/>
    <property type="evidence" value="ECO:0007669"/>
    <property type="project" value="UniProtKB-UniRule"/>
</dbReference>
<evidence type="ECO:0000256" key="3">
    <source>
        <dbReference type="ARBA" id="ARBA00022737"/>
    </source>
</evidence>
<dbReference type="HAMAP" id="MF_02201">
    <property type="entry name" value="NapF"/>
    <property type="match status" value="1"/>
</dbReference>
<feature type="binding site" evidence="6">
    <location>
        <position position="77"/>
    </location>
    <ligand>
        <name>[4Fe-4S] cluster</name>
        <dbReference type="ChEBI" id="CHEBI:49883"/>
        <label>2</label>
    </ligand>
</feature>
<dbReference type="RefSeq" id="WP_114347997.1">
    <property type="nucleotide sequence ID" value="NZ_QPJL01000002.1"/>
</dbReference>
<feature type="binding site" evidence="6">
    <location>
        <position position="80"/>
    </location>
    <ligand>
        <name>[4Fe-4S] cluster</name>
        <dbReference type="ChEBI" id="CHEBI:49883"/>
        <label>2</label>
    </ligand>
</feature>
<evidence type="ECO:0000256" key="2">
    <source>
        <dbReference type="ARBA" id="ARBA00022723"/>
    </source>
</evidence>
<dbReference type="InterPro" id="IPR017900">
    <property type="entry name" value="4Fe4S_Fe_S_CS"/>
</dbReference>
<keyword evidence="3 6" id="KW-0677">Repeat</keyword>
<dbReference type="Pfam" id="PF13237">
    <property type="entry name" value="Fer4_10"/>
    <property type="match status" value="1"/>
</dbReference>
<dbReference type="Gene3D" id="3.30.70.20">
    <property type="match status" value="2"/>
</dbReference>
<evidence type="ECO:0000256" key="6">
    <source>
        <dbReference type="HAMAP-Rule" id="MF_02201"/>
    </source>
</evidence>
<feature type="binding site" evidence="6">
    <location>
        <position position="53"/>
    </location>
    <ligand>
        <name>[4Fe-4S] cluster</name>
        <dbReference type="ChEBI" id="CHEBI:49883"/>
        <label>1</label>
    </ligand>
</feature>
<keyword evidence="4 6" id="KW-0408">Iron</keyword>
<dbReference type="GO" id="GO:0005737">
    <property type="term" value="C:cytoplasm"/>
    <property type="evidence" value="ECO:0007669"/>
    <property type="project" value="UniProtKB-SubCell"/>
</dbReference>
<proteinExistence type="inferred from homology"/>
<dbReference type="CDD" id="cd10564">
    <property type="entry name" value="NapF_like"/>
    <property type="match status" value="1"/>
</dbReference>
<sequence>MGQNTTAARPREGFSRRGFLTGRPAPAFRPLPPGISMETLSACTGCGDCVSACPQQILLVADGHVAVDFSLDECTFCGACATACPEPVFSDSPAMQHVAAISDACLARRGVTCMTCRDACPESAIRFAPRAGGPFLPVLDAGLCTGCGACIAPCPSNAIAARPREVAHA</sequence>
<keyword evidence="5 6" id="KW-0411">Iron-sulfur</keyword>
<comment type="cofactor">
    <cofactor evidence="6">
        <name>[4Fe-4S] cluster</name>
        <dbReference type="ChEBI" id="CHEBI:49883"/>
    </cofactor>
</comment>
<dbReference type="Proteomes" id="UP000253345">
    <property type="component" value="Unassembled WGS sequence"/>
</dbReference>
<reference evidence="9 10" key="1">
    <citation type="submission" date="2018-07" db="EMBL/GenBank/DDBJ databases">
        <title>Genomic Encyclopedia of Type Strains, Phase III (KMG-III): the genomes of soil and plant-associated and newly described type strains.</title>
        <authorList>
            <person name="Whitman W."/>
        </authorList>
    </citation>
    <scope>NUCLEOTIDE SEQUENCE [LARGE SCALE GENOMIC DNA]</scope>
    <source>
        <strain evidence="9 10">CECT 8525</strain>
    </source>
</reference>
<dbReference type="SUPFAM" id="SSF54862">
    <property type="entry name" value="4Fe-4S ferredoxins"/>
    <property type="match status" value="1"/>
</dbReference>
<feature type="binding site" evidence="6">
    <location>
        <position position="46"/>
    </location>
    <ligand>
        <name>[4Fe-4S] cluster</name>
        <dbReference type="ChEBI" id="CHEBI:49883"/>
        <label>1</label>
    </ligand>
</feature>
<feature type="binding site" evidence="6">
    <location>
        <position position="43"/>
    </location>
    <ligand>
        <name>[4Fe-4S] cluster</name>
        <dbReference type="ChEBI" id="CHEBI:49883"/>
        <label>1</label>
    </ligand>
</feature>
<keyword evidence="2 6" id="KW-0479">Metal-binding</keyword>
<keyword evidence="10" id="KW-1185">Reference proteome</keyword>
<feature type="binding site" evidence="6">
    <location>
        <position position="74"/>
    </location>
    <ligand>
        <name>[4Fe-4S] cluster</name>
        <dbReference type="ChEBI" id="CHEBI:49883"/>
        <label>2</label>
    </ligand>
</feature>
<dbReference type="OrthoDB" id="9800445at2"/>
<feature type="domain" description="4Fe-4S ferredoxin-type" evidence="8">
    <location>
        <begin position="135"/>
        <end position="164"/>
    </location>
</feature>
<evidence type="ECO:0000256" key="5">
    <source>
        <dbReference type="ARBA" id="ARBA00023014"/>
    </source>
</evidence>
<dbReference type="InterPro" id="IPR017896">
    <property type="entry name" value="4Fe4S_Fe-S-bd"/>
</dbReference>
<comment type="subunit">
    <text evidence="6">Interacts with the cytoplasmic NapA precursor.</text>
</comment>
<dbReference type="AlphaFoldDB" id="A0A368Z785"/>
<name>A0A368Z785_9RHOB</name>
<feature type="region of interest" description="Disordered" evidence="7">
    <location>
        <begin position="1"/>
        <end position="26"/>
    </location>
</feature>
<comment type="similarity">
    <text evidence="6">Belongs to the NapF family.</text>
</comment>
<evidence type="ECO:0000313" key="9">
    <source>
        <dbReference type="EMBL" id="RCW88271.1"/>
    </source>
</evidence>
<evidence type="ECO:0000256" key="4">
    <source>
        <dbReference type="ARBA" id="ARBA00023004"/>
    </source>
</evidence>
<comment type="function">
    <text evidence="6">Could be involved in the maturation of NapA, the catalytic subunit of the periplasmic nitrate reductase, before its export into the periplasm.</text>
</comment>
<dbReference type="PANTHER" id="PTHR43687:SF1">
    <property type="entry name" value="FERREDOXIN III"/>
    <property type="match status" value="1"/>
</dbReference>
<dbReference type="PROSITE" id="PS00198">
    <property type="entry name" value="4FE4S_FER_1"/>
    <property type="match status" value="2"/>
</dbReference>
<feature type="binding site" evidence="6">
    <location>
        <position position="150"/>
    </location>
    <ligand>
        <name>[4Fe-4S] cluster</name>
        <dbReference type="ChEBI" id="CHEBI:49883"/>
        <label>3</label>
    </ligand>
</feature>
<dbReference type="PROSITE" id="PS51379">
    <property type="entry name" value="4FE4S_FER_2"/>
    <property type="match status" value="3"/>
</dbReference>
<evidence type="ECO:0000256" key="1">
    <source>
        <dbReference type="ARBA" id="ARBA00022485"/>
    </source>
</evidence>
<protein>
    <recommendedName>
        <fullName evidence="6">Ferredoxin-type protein NapF</fullName>
    </recommendedName>
</protein>
<keyword evidence="6" id="KW-0963">Cytoplasm</keyword>
<dbReference type="EMBL" id="QPJL01000002">
    <property type="protein sequence ID" value="RCW88271.1"/>
    <property type="molecule type" value="Genomic_DNA"/>
</dbReference>
<keyword evidence="1 6" id="KW-0004">4Fe-4S</keyword>
<dbReference type="InterPro" id="IPR050572">
    <property type="entry name" value="Fe-S_Ferredoxin"/>
</dbReference>
<evidence type="ECO:0000259" key="8">
    <source>
        <dbReference type="PROSITE" id="PS51379"/>
    </source>
</evidence>
<feature type="binding site" evidence="6">
    <location>
        <position position="154"/>
    </location>
    <ligand>
        <name>[4Fe-4S] cluster</name>
        <dbReference type="ChEBI" id="CHEBI:49883"/>
        <label>3</label>
    </ligand>
</feature>
<feature type="binding site" evidence="6">
    <location>
        <position position="147"/>
    </location>
    <ligand>
        <name>[4Fe-4S] cluster</name>
        <dbReference type="ChEBI" id="CHEBI:49883"/>
        <label>3</label>
    </ligand>
</feature>
<gene>
    <name evidence="6" type="primary">napF</name>
    <name evidence="9" type="ORF">DFP89_102201</name>
</gene>
<dbReference type="PANTHER" id="PTHR43687">
    <property type="entry name" value="ADENYLYLSULFATE REDUCTASE, BETA SUBUNIT"/>
    <property type="match status" value="1"/>
</dbReference>
<comment type="caution">
    <text evidence="9">The sequence shown here is derived from an EMBL/GenBank/DDBJ whole genome shotgun (WGS) entry which is preliminary data.</text>
</comment>
<dbReference type="GO" id="GO:0046872">
    <property type="term" value="F:metal ion binding"/>
    <property type="evidence" value="ECO:0007669"/>
    <property type="project" value="UniProtKB-KW"/>
</dbReference>
<feature type="binding site" evidence="6">
    <location>
        <position position="84"/>
    </location>
    <ligand>
        <name>[4Fe-4S] cluster</name>
        <dbReference type="ChEBI" id="CHEBI:49883"/>
        <label>2</label>
    </ligand>
</feature>
<dbReference type="Pfam" id="PF12838">
    <property type="entry name" value="Fer4_7"/>
    <property type="match status" value="1"/>
</dbReference>
<feature type="binding site" evidence="6">
    <location>
        <position position="144"/>
    </location>
    <ligand>
        <name>[4Fe-4S] cluster</name>
        <dbReference type="ChEBI" id="CHEBI:49883"/>
        <label>3</label>
    </ligand>
</feature>
<accession>A0A368Z785</accession>